<evidence type="ECO:0000256" key="9">
    <source>
        <dbReference type="ARBA" id="ARBA00022729"/>
    </source>
</evidence>
<keyword evidence="7" id="KW-0336">GPI-anchor</keyword>
<evidence type="ECO:0000313" key="20">
    <source>
        <dbReference type="Proteomes" id="UP000775872"/>
    </source>
</evidence>
<evidence type="ECO:0000256" key="7">
    <source>
        <dbReference type="ARBA" id="ARBA00022622"/>
    </source>
</evidence>
<dbReference type="InterPro" id="IPR008427">
    <property type="entry name" value="Extracellular_membr_CFEM_dom"/>
</dbReference>
<reference evidence="19" key="1">
    <citation type="submission" date="2021-10" db="EMBL/GenBank/DDBJ databases">
        <authorList>
            <person name="Piombo E."/>
        </authorList>
    </citation>
    <scope>NUCLEOTIDE SEQUENCE</scope>
</reference>
<dbReference type="PANTHER" id="PTHR37928">
    <property type="entry name" value="CFEM DOMAIN PROTEIN (AFU_ORTHOLOGUE AFUA_6G14090)"/>
    <property type="match status" value="1"/>
</dbReference>
<protein>
    <recommendedName>
        <fullName evidence="18">CFEM domain-containing protein</fullName>
    </recommendedName>
</protein>
<name>A0A9P0ES77_9HYPO</name>
<comment type="caution">
    <text evidence="19">The sequence shown here is derived from an EMBL/GenBank/DDBJ whole genome shotgun (WGS) entry which is preliminary data.</text>
</comment>
<keyword evidence="13" id="KW-0325">Glycoprotein</keyword>
<evidence type="ECO:0000256" key="6">
    <source>
        <dbReference type="ARBA" id="ARBA00022617"/>
    </source>
</evidence>
<evidence type="ECO:0000256" key="8">
    <source>
        <dbReference type="ARBA" id="ARBA00022723"/>
    </source>
</evidence>
<evidence type="ECO:0000256" key="4">
    <source>
        <dbReference type="ARBA" id="ARBA00022475"/>
    </source>
</evidence>
<dbReference type="SMART" id="SM00747">
    <property type="entry name" value="CFEM"/>
    <property type="match status" value="1"/>
</dbReference>
<dbReference type="GO" id="GO:0046872">
    <property type="term" value="F:metal ion binding"/>
    <property type="evidence" value="ECO:0007669"/>
    <property type="project" value="UniProtKB-UniRule"/>
</dbReference>
<dbReference type="Proteomes" id="UP000775872">
    <property type="component" value="Unassembled WGS sequence"/>
</dbReference>
<comment type="caution">
    <text evidence="15">Lacks conserved residue(s) required for the propagation of feature annotation.</text>
</comment>
<evidence type="ECO:0000256" key="11">
    <source>
        <dbReference type="ARBA" id="ARBA00023136"/>
    </source>
</evidence>
<dbReference type="InterPro" id="IPR051735">
    <property type="entry name" value="CFEM_domain"/>
</dbReference>
<keyword evidence="10 15" id="KW-0408">Iron</keyword>
<feature type="chain" id="PRO_5040280716" description="CFEM domain-containing protein" evidence="17">
    <location>
        <begin position="17"/>
        <end position="173"/>
    </location>
</feature>
<evidence type="ECO:0000256" key="12">
    <source>
        <dbReference type="ARBA" id="ARBA00023157"/>
    </source>
</evidence>
<feature type="region of interest" description="Disordered" evidence="16">
    <location>
        <begin position="102"/>
        <end position="142"/>
    </location>
</feature>
<evidence type="ECO:0000313" key="19">
    <source>
        <dbReference type="EMBL" id="CAH0057593.1"/>
    </source>
</evidence>
<comment type="subcellular location">
    <subcellularLocation>
        <location evidence="1">Cell membrane</location>
        <topology evidence="1">Lipid-anchor</topology>
        <topology evidence="1">GPI-anchor</topology>
    </subcellularLocation>
    <subcellularLocation>
        <location evidence="2">Secreted</location>
    </subcellularLocation>
</comment>
<evidence type="ECO:0000259" key="18">
    <source>
        <dbReference type="PROSITE" id="PS52012"/>
    </source>
</evidence>
<dbReference type="GO" id="GO:0005886">
    <property type="term" value="C:plasma membrane"/>
    <property type="evidence" value="ECO:0007669"/>
    <property type="project" value="UniProtKB-SubCell"/>
</dbReference>
<keyword evidence="20" id="KW-1185">Reference proteome</keyword>
<evidence type="ECO:0000256" key="10">
    <source>
        <dbReference type="ARBA" id="ARBA00023004"/>
    </source>
</evidence>
<dbReference type="OrthoDB" id="3767534at2759"/>
<dbReference type="GO" id="GO:0098552">
    <property type="term" value="C:side of membrane"/>
    <property type="evidence" value="ECO:0007669"/>
    <property type="project" value="UniProtKB-KW"/>
</dbReference>
<evidence type="ECO:0000256" key="13">
    <source>
        <dbReference type="ARBA" id="ARBA00023180"/>
    </source>
</evidence>
<keyword evidence="11" id="KW-0472">Membrane</keyword>
<gene>
    <name evidence="19" type="ORF">CSOL1703_00007378</name>
</gene>
<organism evidence="19 20">
    <name type="scientific">Clonostachys solani</name>
    <dbReference type="NCBI Taxonomy" id="160281"/>
    <lineage>
        <taxon>Eukaryota</taxon>
        <taxon>Fungi</taxon>
        <taxon>Dikarya</taxon>
        <taxon>Ascomycota</taxon>
        <taxon>Pezizomycotina</taxon>
        <taxon>Sordariomycetes</taxon>
        <taxon>Hypocreomycetidae</taxon>
        <taxon>Hypocreales</taxon>
        <taxon>Bionectriaceae</taxon>
        <taxon>Clonostachys</taxon>
    </lineage>
</organism>
<keyword evidence="12 15" id="KW-1015">Disulfide bond</keyword>
<evidence type="ECO:0000256" key="1">
    <source>
        <dbReference type="ARBA" id="ARBA00004609"/>
    </source>
</evidence>
<sequence>MKASILIVAALSLVSGQKKEDYFPECSLNCLNDGTKKATDCSLTDSVCWCVQSNYEAIYDAAVSCVMAACGAGVSVEKVLPAAIDFCSAASSLASATATASGSSATGSSSSGSSATGSSVPSSAAATPTGSSASGGSSATSTSASAQASETGAAAAIGGSIPVMVAAGLVALL</sequence>
<evidence type="ECO:0000256" key="5">
    <source>
        <dbReference type="ARBA" id="ARBA00022525"/>
    </source>
</evidence>
<keyword evidence="9 17" id="KW-0732">Signal</keyword>
<dbReference type="PANTHER" id="PTHR37928:SF2">
    <property type="entry name" value="GPI ANCHORED CFEM DOMAIN PROTEIN (AFU_ORTHOLOGUE AFUA_6G10580)"/>
    <property type="match status" value="1"/>
</dbReference>
<evidence type="ECO:0000256" key="17">
    <source>
        <dbReference type="SAM" id="SignalP"/>
    </source>
</evidence>
<accession>A0A9P0ES77</accession>
<keyword evidence="4" id="KW-1003">Cell membrane</keyword>
<feature type="signal peptide" evidence="17">
    <location>
        <begin position="1"/>
        <end position="16"/>
    </location>
</feature>
<feature type="domain" description="CFEM" evidence="18">
    <location>
        <begin position="1"/>
        <end position="114"/>
    </location>
</feature>
<dbReference type="AlphaFoldDB" id="A0A9P0ES77"/>
<keyword evidence="8 15" id="KW-0479">Metal-binding</keyword>
<comment type="similarity">
    <text evidence="3">Belongs to the RBT5 family.</text>
</comment>
<dbReference type="GO" id="GO:0005576">
    <property type="term" value="C:extracellular region"/>
    <property type="evidence" value="ECO:0007669"/>
    <property type="project" value="UniProtKB-SubCell"/>
</dbReference>
<evidence type="ECO:0000256" key="2">
    <source>
        <dbReference type="ARBA" id="ARBA00004613"/>
    </source>
</evidence>
<dbReference type="Pfam" id="PF05730">
    <property type="entry name" value="CFEM"/>
    <property type="match status" value="1"/>
</dbReference>
<dbReference type="PROSITE" id="PS52012">
    <property type="entry name" value="CFEM"/>
    <property type="match status" value="1"/>
</dbReference>
<proteinExistence type="inferred from homology"/>
<keyword evidence="6 15" id="KW-0349">Heme</keyword>
<feature type="binding site" description="axial binding residue" evidence="15">
    <location>
        <position position="45"/>
    </location>
    <ligand>
        <name>heme</name>
        <dbReference type="ChEBI" id="CHEBI:30413"/>
    </ligand>
    <ligandPart>
        <name>Fe</name>
        <dbReference type="ChEBI" id="CHEBI:18248"/>
    </ligandPart>
</feature>
<evidence type="ECO:0000256" key="3">
    <source>
        <dbReference type="ARBA" id="ARBA00010031"/>
    </source>
</evidence>
<keyword evidence="14" id="KW-0449">Lipoprotein</keyword>
<evidence type="ECO:0000256" key="16">
    <source>
        <dbReference type="SAM" id="MobiDB-lite"/>
    </source>
</evidence>
<evidence type="ECO:0000256" key="15">
    <source>
        <dbReference type="PROSITE-ProRule" id="PRU01356"/>
    </source>
</evidence>
<feature type="disulfide bond" evidence="15">
    <location>
        <begin position="41"/>
        <end position="48"/>
    </location>
</feature>
<keyword evidence="5" id="KW-0964">Secreted</keyword>
<dbReference type="EMBL" id="CABFOC020000074">
    <property type="protein sequence ID" value="CAH0057593.1"/>
    <property type="molecule type" value="Genomic_DNA"/>
</dbReference>
<evidence type="ECO:0000256" key="14">
    <source>
        <dbReference type="ARBA" id="ARBA00023288"/>
    </source>
</evidence>